<keyword evidence="3 6" id="KW-0799">Topoisomerase</keyword>
<feature type="region of interest" description="Disordered" evidence="7">
    <location>
        <begin position="830"/>
        <end position="861"/>
    </location>
</feature>
<evidence type="ECO:0000313" key="9">
    <source>
        <dbReference type="EMBL" id="RAI93916.1"/>
    </source>
</evidence>
<feature type="active site" description="O-(5'-phospho-DNA)-tyrosine intermediate" evidence="6">
    <location>
        <position position="123"/>
    </location>
</feature>
<dbReference type="InterPro" id="IPR013758">
    <property type="entry name" value="Topo_IIA_A/C_ab"/>
</dbReference>
<dbReference type="InterPro" id="IPR050220">
    <property type="entry name" value="Type_II_DNA_Topoisomerases"/>
</dbReference>
<dbReference type="GO" id="GO:0009330">
    <property type="term" value="C:DNA topoisomerase type II (double strand cut, ATP-hydrolyzing) complex"/>
    <property type="evidence" value="ECO:0007669"/>
    <property type="project" value="TreeGrafter"/>
</dbReference>
<dbReference type="GO" id="GO:0003918">
    <property type="term" value="F:DNA topoisomerase type II (double strand cut, ATP-hydrolyzing) activity"/>
    <property type="evidence" value="ECO:0007669"/>
    <property type="project" value="UniProtKB-EC"/>
</dbReference>
<keyword evidence="10" id="KW-1185">Reference proteome</keyword>
<dbReference type="OrthoDB" id="9806486at2"/>
<evidence type="ECO:0000256" key="5">
    <source>
        <dbReference type="ARBA" id="ARBA00023235"/>
    </source>
</evidence>
<dbReference type="InterPro" id="IPR035516">
    <property type="entry name" value="Gyrase/topoIV_suA_C"/>
</dbReference>
<dbReference type="SMART" id="SM00434">
    <property type="entry name" value="TOP4c"/>
    <property type="match status" value="1"/>
</dbReference>
<dbReference type="AlphaFoldDB" id="A0A327PW62"/>
<name>A0A327PW62_9BACT</name>
<accession>A0A327PW62</accession>
<keyword evidence="4 6" id="KW-0238">DNA-binding</keyword>
<dbReference type="GO" id="GO:0005524">
    <property type="term" value="F:ATP binding"/>
    <property type="evidence" value="ECO:0007669"/>
    <property type="project" value="InterPro"/>
</dbReference>
<dbReference type="Gene3D" id="3.90.199.10">
    <property type="entry name" value="Topoisomerase II, domain 5"/>
    <property type="match status" value="1"/>
</dbReference>
<comment type="caution">
    <text evidence="9">The sequence shown here is derived from an EMBL/GenBank/DDBJ whole genome shotgun (WGS) entry which is preliminary data.</text>
</comment>
<evidence type="ECO:0000313" key="10">
    <source>
        <dbReference type="Proteomes" id="UP000249610"/>
    </source>
</evidence>
<protein>
    <submittedName>
        <fullName evidence="9">Topoisomerase-4 subunit A</fullName>
    </submittedName>
</protein>
<evidence type="ECO:0000256" key="7">
    <source>
        <dbReference type="SAM" id="MobiDB-lite"/>
    </source>
</evidence>
<gene>
    <name evidence="9" type="ORF">LV83_00822</name>
</gene>
<dbReference type="PANTHER" id="PTHR43493:SF5">
    <property type="entry name" value="DNA GYRASE SUBUNIT A, CHLOROPLASTIC_MITOCHONDRIAL"/>
    <property type="match status" value="1"/>
</dbReference>
<evidence type="ECO:0000259" key="8">
    <source>
        <dbReference type="PROSITE" id="PS52040"/>
    </source>
</evidence>
<dbReference type="GO" id="GO:0003677">
    <property type="term" value="F:DNA binding"/>
    <property type="evidence" value="ECO:0007669"/>
    <property type="project" value="UniProtKB-UniRule"/>
</dbReference>
<keyword evidence="5 6" id="KW-0413">Isomerase</keyword>
<dbReference type="GO" id="GO:0005737">
    <property type="term" value="C:cytoplasm"/>
    <property type="evidence" value="ECO:0007669"/>
    <property type="project" value="TreeGrafter"/>
</dbReference>
<dbReference type="RefSeq" id="WP_111610255.1">
    <property type="nucleotide sequence ID" value="NZ_QLLK01000002.1"/>
</dbReference>
<dbReference type="Pfam" id="PF00521">
    <property type="entry name" value="DNA_topoisoIV"/>
    <property type="match status" value="1"/>
</dbReference>
<dbReference type="SUPFAM" id="SSF56719">
    <property type="entry name" value="Type II DNA topoisomerase"/>
    <property type="match status" value="1"/>
</dbReference>
<dbReference type="PANTHER" id="PTHR43493">
    <property type="entry name" value="DNA GYRASE/TOPOISOMERASE SUBUNIT A"/>
    <property type="match status" value="1"/>
</dbReference>
<reference evidence="9 10" key="1">
    <citation type="submission" date="2018-06" db="EMBL/GenBank/DDBJ databases">
        <title>Genomic Encyclopedia of Archaeal and Bacterial Type Strains, Phase II (KMG-II): from individual species to whole genera.</title>
        <authorList>
            <person name="Goeker M."/>
        </authorList>
    </citation>
    <scope>NUCLEOTIDE SEQUENCE [LARGE SCALE GENOMIC DNA]</scope>
    <source>
        <strain evidence="9 10">DSM 23446</strain>
    </source>
</reference>
<dbReference type="Proteomes" id="UP000249610">
    <property type="component" value="Unassembled WGS sequence"/>
</dbReference>
<feature type="compositionally biased region" description="Acidic residues" evidence="7">
    <location>
        <begin position="835"/>
        <end position="854"/>
    </location>
</feature>
<evidence type="ECO:0000256" key="2">
    <source>
        <dbReference type="ARBA" id="ARBA00008263"/>
    </source>
</evidence>
<feature type="domain" description="Topo IIA-type catalytic" evidence="8">
    <location>
        <begin position="42"/>
        <end position="439"/>
    </location>
</feature>
<dbReference type="Gene3D" id="3.30.1360.40">
    <property type="match status" value="1"/>
</dbReference>
<dbReference type="InterPro" id="IPR013760">
    <property type="entry name" value="Topo_IIA-like_dom_sf"/>
</dbReference>
<dbReference type="Gene3D" id="1.10.268.10">
    <property type="entry name" value="Topoisomerase, domain 3"/>
    <property type="match status" value="1"/>
</dbReference>
<evidence type="ECO:0000256" key="4">
    <source>
        <dbReference type="ARBA" id="ARBA00023125"/>
    </source>
</evidence>
<evidence type="ECO:0000256" key="3">
    <source>
        <dbReference type="ARBA" id="ARBA00023029"/>
    </source>
</evidence>
<dbReference type="EMBL" id="QLLK01000002">
    <property type="protein sequence ID" value="RAI93916.1"/>
    <property type="molecule type" value="Genomic_DNA"/>
</dbReference>
<dbReference type="NCBIfam" id="NF009397">
    <property type="entry name" value="PRK12758.1"/>
    <property type="match status" value="1"/>
</dbReference>
<proteinExistence type="inferred from homology"/>
<dbReference type="PROSITE" id="PS52040">
    <property type="entry name" value="TOPO_IIA"/>
    <property type="match status" value="1"/>
</dbReference>
<dbReference type="SUPFAM" id="SSF101904">
    <property type="entry name" value="GyrA/ParC C-terminal domain-like"/>
    <property type="match status" value="1"/>
</dbReference>
<dbReference type="NCBIfam" id="NF007209">
    <property type="entry name" value="PRK09631.1"/>
    <property type="match status" value="1"/>
</dbReference>
<organism evidence="9 10">
    <name type="scientific">Algoriphagus yeomjeoni</name>
    <dbReference type="NCBI Taxonomy" id="291403"/>
    <lineage>
        <taxon>Bacteria</taxon>
        <taxon>Pseudomonadati</taxon>
        <taxon>Bacteroidota</taxon>
        <taxon>Cytophagia</taxon>
        <taxon>Cytophagales</taxon>
        <taxon>Cyclobacteriaceae</taxon>
        <taxon>Algoriphagus</taxon>
    </lineage>
</organism>
<sequence length="874" mass="98883">MSDDNNLPTNGDDSLHTSVPVTGMYKEWFLDYASYVILERAVPAIEDGLKPVQRRIMHAMKEMDDGRFNKVANIIGQSMQFHPHGDASIGDAIVNIGQKELLIETQGNWGDVRTGDRAAAARYIEARLSKFALEVLFNSQTTEWQLSYDGRKREPVTLPVKFPLLLAQGVEGIAVGLSTKILPHNFCELILASIEILRGNKTNVLPDFITGGFADFSEYNEGLRGGKVKVRARIEEEDSKTLLIKDIPFGVTTDTLIDSILKANDKGKIKIKKVVDNTAKDVEIAIQLAPGVSPDVTIDALYAFTDCEVSISPNACVIIKDTPVFLTVNEILEYNTKQTKALLKRELEIRKGELMEKLLFSSLEKIFIENRIYRDIEECETWDDVLKAIDDGLEPYKPDFYREITTDDLVRLTEIKIKRISKFDTFKADELMKRLQDELKEVNHHLRHLTDYAIQYYENLLTKYGKGRERKTEIRTFDAIQANVVAANNAKLYVNRADGFVGYALKKDEFVCDCSDLDDIIVIRKDGVCMVSKIQEKNFMGKDILHVAVFRKGDERMVYNFIYLDGGTGRAMVKRFQVLAVTRDKEYMLTKGSKGSKTLYLTANANGEAEIITVYLTQGAKARVKVFDFDFASIDIKGRGAGGNILTRHPIRKIQLKMEGVSTLGGLNIYYDPIVGRLNTDERGKLIGNFLGDDRILVCYKSGDYELTSFETTNRYDAPNVVLIEKFNPDKILSAIYFDGASKSYYIKRFQIETTTLNKNFNFISDHKNSYLKLISSEKQPQARVTLIKGKEEEEMEYDLDMLIDVKGWKALGNKLSTYEIKSISLIESKKSDQSEETESDQDEDDSDADDDLEVGSTIDLSVKKDDEEQLGLF</sequence>
<comment type="similarity">
    <text evidence="2">Belongs to the type II topoisomerase GyrA/ParC subunit family.</text>
</comment>
<evidence type="ECO:0000256" key="6">
    <source>
        <dbReference type="PROSITE-ProRule" id="PRU01384"/>
    </source>
</evidence>
<comment type="catalytic activity">
    <reaction evidence="1 6">
        <text>ATP-dependent breakage, passage and rejoining of double-stranded DNA.</text>
        <dbReference type="EC" id="5.6.2.2"/>
    </reaction>
</comment>
<evidence type="ECO:0000256" key="1">
    <source>
        <dbReference type="ARBA" id="ARBA00000185"/>
    </source>
</evidence>
<dbReference type="InterPro" id="IPR002205">
    <property type="entry name" value="Topo_IIA_dom_A"/>
</dbReference>
<dbReference type="GO" id="GO:0006265">
    <property type="term" value="P:DNA topological change"/>
    <property type="evidence" value="ECO:0007669"/>
    <property type="project" value="UniProtKB-UniRule"/>
</dbReference>
<dbReference type="InterPro" id="IPR013757">
    <property type="entry name" value="Topo_IIA_A_a_sf"/>
</dbReference>